<dbReference type="Proteomes" id="UP001500547">
    <property type="component" value="Unassembled WGS sequence"/>
</dbReference>
<gene>
    <name evidence="1" type="ORF">GCM10025770_37040</name>
</gene>
<accession>A0ABP9R516</accession>
<dbReference type="InterPro" id="IPR012347">
    <property type="entry name" value="Ferritin-like"/>
</dbReference>
<dbReference type="RefSeq" id="WP_345534598.1">
    <property type="nucleotide sequence ID" value="NZ_BAABLD010000017.1"/>
</dbReference>
<dbReference type="Gene3D" id="1.20.1260.10">
    <property type="match status" value="1"/>
</dbReference>
<name>A0ABP9R516_9RHOO</name>
<protein>
    <recommendedName>
        <fullName evidence="3">Rubrerythrin diiron-binding domain-containing protein</fullName>
    </recommendedName>
</protein>
<evidence type="ECO:0000313" key="2">
    <source>
        <dbReference type="Proteomes" id="UP001500547"/>
    </source>
</evidence>
<proteinExistence type="predicted"/>
<dbReference type="EMBL" id="BAABLD010000017">
    <property type="protein sequence ID" value="GAA5171829.1"/>
    <property type="molecule type" value="Genomic_DNA"/>
</dbReference>
<reference evidence="2" key="1">
    <citation type="journal article" date="2019" name="Int. J. Syst. Evol. Microbiol.">
        <title>The Global Catalogue of Microorganisms (GCM) 10K type strain sequencing project: providing services to taxonomists for standard genome sequencing and annotation.</title>
        <authorList>
            <consortium name="The Broad Institute Genomics Platform"/>
            <consortium name="The Broad Institute Genome Sequencing Center for Infectious Disease"/>
            <person name="Wu L."/>
            <person name="Ma J."/>
        </authorList>
    </citation>
    <scope>NUCLEOTIDE SEQUENCE [LARGE SCALE GENOMIC DNA]</scope>
    <source>
        <strain evidence="2">JCM 18715</strain>
    </source>
</reference>
<keyword evidence="2" id="KW-1185">Reference proteome</keyword>
<comment type="caution">
    <text evidence="1">The sequence shown here is derived from an EMBL/GenBank/DDBJ whole genome shotgun (WGS) entry which is preliminary data.</text>
</comment>
<evidence type="ECO:0008006" key="3">
    <source>
        <dbReference type="Google" id="ProtNLM"/>
    </source>
</evidence>
<dbReference type="SUPFAM" id="SSF47240">
    <property type="entry name" value="Ferritin-like"/>
    <property type="match status" value="1"/>
</dbReference>
<organism evidence="1 2">
    <name type="scientific">Viridibacterium curvum</name>
    <dbReference type="NCBI Taxonomy" id="1101404"/>
    <lineage>
        <taxon>Bacteria</taxon>
        <taxon>Pseudomonadati</taxon>
        <taxon>Pseudomonadota</taxon>
        <taxon>Betaproteobacteria</taxon>
        <taxon>Rhodocyclales</taxon>
        <taxon>Rhodocyclaceae</taxon>
        <taxon>Viridibacterium</taxon>
    </lineage>
</organism>
<evidence type="ECO:0000313" key="1">
    <source>
        <dbReference type="EMBL" id="GAA5171829.1"/>
    </source>
</evidence>
<dbReference type="InterPro" id="IPR009078">
    <property type="entry name" value="Ferritin-like_SF"/>
</dbReference>
<sequence>MSNTKLFLANVVALEGEAASHYEAFAQRALAAGDSELEAFFSGLAELTRLEAAEASANGGLEMRASIHQHRIERSAPAPRSAVRVGSDALLELHRAMTLALELKRRSHAYYASIAALTADNELSQVASVFEHEAAGHLEALEKWIVRLSV</sequence>